<evidence type="ECO:0000313" key="3">
    <source>
        <dbReference type="Proteomes" id="UP000239590"/>
    </source>
</evidence>
<dbReference type="AlphaFoldDB" id="A0A2S7INY5"/>
<dbReference type="Proteomes" id="UP000239590">
    <property type="component" value="Unassembled WGS sequence"/>
</dbReference>
<gene>
    <name evidence="2" type="ORF">C5O19_06665</name>
</gene>
<protein>
    <recommendedName>
        <fullName evidence="4">Porin</fullName>
    </recommendedName>
</protein>
<sequence>MKSYLIIGLLTVSSSVWAQHEPHHMHADSTKKPMVHHDSTAHGRMHEHTMTHLYSLSLPMNRNGSGTGWQPDATPLYAWMAHRSKWMYMVHGSVFLRYTAQNFTNSGKRGQDNRISAPNWVMGMAQRQVGKNGLFAATLMVSLDPLTEGGNGYPLLFQTGESWNNRPLIDRQHPHDLISGLTVGYTQRLSKQVDVSAYVGYPGEPALGPVAFMHRFSAWNNPDATLSHHWQDATHITYGVATLGVRVGQVKLEGSSFTGREPGENRYNFDRPRFDSYSYRVSWNPSMHWSLQASRAYIHSPESLHPSENVNRTTASVQHLKTLGKTSWLGTTASWGYNDAGDHHQEHSILLESNWQHATWALYGRYEWVQKSAEELVIPGNALYNVHALSLGYNHQVAQVGKLWLVAGVQGTVFLKDQALNNLYGSTPVSGQVYVRLTPTRLKM</sequence>
<keyword evidence="3" id="KW-1185">Reference proteome</keyword>
<evidence type="ECO:0000256" key="1">
    <source>
        <dbReference type="SAM" id="SignalP"/>
    </source>
</evidence>
<feature type="signal peptide" evidence="1">
    <location>
        <begin position="1"/>
        <end position="18"/>
    </location>
</feature>
<name>A0A2S7INY5_9BACT</name>
<feature type="chain" id="PRO_5015522346" description="Porin" evidence="1">
    <location>
        <begin position="19"/>
        <end position="444"/>
    </location>
</feature>
<evidence type="ECO:0000313" key="2">
    <source>
        <dbReference type="EMBL" id="PQA59328.1"/>
    </source>
</evidence>
<evidence type="ECO:0008006" key="4">
    <source>
        <dbReference type="Google" id="ProtNLM"/>
    </source>
</evidence>
<dbReference type="RefSeq" id="WP_104710736.1">
    <property type="nucleotide sequence ID" value="NZ_PTRA01000001.1"/>
</dbReference>
<comment type="caution">
    <text evidence="2">The sequence shown here is derived from an EMBL/GenBank/DDBJ whole genome shotgun (WGS) entry which is preliminary data.</text>
</comment>
<accession>A0A2S7INY5</accession>
<reference evidence="3" key="1">
    <citation type="submission" date="2018-02" db="EMBL/GenBank/DDBJ databases">
        <title>Genome sequencing of Solimonas sp. HR-BB.</title>
        <authorList>
            <person name="Lee Y."/>
            <person name="Jeon C.O."/>
        </authorList>
    </citation>
    <scope>NUCLEOTIDE SEQUENCE [LARGE SCALE GENOMIC DNA]</scope>
    <source>
        <strain evidence="3">HR-U</strain>
    </source>
</reference>
<dbReference type="EMBL" id="PTRA01000001">
    <property type="protein sequence ID" value="PQA59328.1"/>
    <property type="molecule type" value="Genomic_DNA"/>
</dbReference>
<organism evidence="2 3">
    <name type="scientific">Siphonobacter curvatus</name>
    <dbReference type="NCBI Taxonomy" id="2094562"/>
    <lineage>
        <taxon>Bacteria</taxon>
        <taxon>Pseudomonadati</taxon>
        <taxon>Bacteroidota</taxon>
        <taxon>Cytophagia</taxon>
        <taxon>Cytophagales</taxon>
        <taxon>Cytophagaceae</taxon>
        <taxon>Siphonobacter</taxon>
    </lineage>
</organism>
<keyword evidence="1" id="KW-0732">Signal</keyword>
<dbReference type="OrthoDB" id="5490906at2"/>
<proteinExistence type="predicted"/>